<evidence type="ECO:0000313" key="2">
    <source>
        <dbReference type="EMBL" id="MEQ2555572.1"/>
    </source>
</evidence>
<evidence type="ECO:0000313" key="3">
    <source>
        <dbReference type="Proteomes" id="UP001546774"/>
    </source>
</evidence>
<reference evidence="2" key="1">
    <citation type="submission" date="2024-03" db="EMBL/GenBank/DDBJ databases">
        <title>Human intestinal bacterial collection.</title>
        <authorList>
            <person name="Pauvert C."/>
            <person name="Hitch T.C.A."/>
            <person name="Clavel T."/>
        </authorList>
    </citation>
    <scope>NUCLEOTIDE SEQUENCE [LARGE SCALE GENOMIC DNA]</scope>
    <source>
        <strain evidence="2">CLA-AA-H89B</strain>
    </source>
</reference>
<keyword evidence="3" id="KW-1185">Reference proteome</keyword>
<dbReference type="GO" id="GO:0004190">
    <property type="term" value="F:aspartic-type endopeptidase activity"/>
    <property type="evidence" value="ECO:0007669"/>
    <property type="project" value="UniProtKB-EC"/>
</dbReference>
<dbReference type="InterPro" id="IPR001872">
    <property type="entry name" value="Peptidase_A8"/>
</dbReference>
<sequence length="202" mass="23574">MWYFLIFPVIFVLWRAYRFGGVWQIISSLAYIAVSGGISIGIFKTMMKQNLLKKKKKLIAYVVFAVLADQLIKVIIYQYQPDINLIGKALRIQMVLNREQSALYSFFNIHMQTAVIIIQKILIFGAVTVVYIKWKQKNQYYAYAYIMFLTAMTASVIDSALWGFTVDYLNFYQLFCHDLKDLYVDTAVGFLLLGMREDRKCE</sequence>
<proteinExistence type="predicted"/>
<feature type="transmembrane region" description="Helical" evidence="1">
    <location>
        <begin position="58"/>
        <end position="79"/>
    </location>
</feature>
<feature type="transmembrane region" description="Helical" evidence="1">
    <location>
        <begin position="109"/>
        <end position="132"/>
    </location>
</feature>
<protein>
    <submittedName>
        <fullName evidence="2">Signal peptidase II</fullName>
        <ecNumber evidence="2">3.4.23.36</ecNumber>
    </submittedName>
</protein>
<organism evidence="2 3">
    <name type="scientific">Lachnospira intestinalis</name>
    <dbReference type="NCBI Taxonomy" id="3133158"/>
    <lineage>
        <taxon>Bacteria</taxon>
        <taxon>Bacillati</taxon>
        <taxon>Bacillota</taxon>
        <taxon>Clostridia</taxon>
        <taxon>Lachnospirales</taxon>
        <taxon>Lachnospiraceae</taxon>
        <taxon>Lachnospira</taxon>
    </lineage>
</organism>
<feature type="transmembrane region" description="Helical" evidence="1">
    <location>
        <begin position="28"/>
        <end position="46"/>
    </location>
</feature>
<keyword evidence="2" id="KW-0378">Hydrolase</keyword>
<keyword evidence="1" id="KW-1133">Transmembrane helix</keyword>
<gene>
    <name evidence="2" type="ORF">WMO37_11235</name>
</gene>
<dbReference type="Pfam" id="PF01252">
    <property type="entry name" value="Peptidase_A8"/>
    <property type="match status" value="1"/>
</dbReference>
<dbReference type="EMBL" id="JBBMFS010000010">
    <property type="protein sequence ID" value="MEQ2555572.1"/>
    <property type="molecule type" value="Genomic_DNA"/>
</dbReference>
<keyword evidence="1" id="KW-0472">Membrane</keyword>
<comment type="caution">
    <text evidence="2">The sequence shown here is derived from an EMBL/GenBank/DDBJ whole genome shotgun (WGS) entry which is preliminary data.</text>
</comment>
<keyword evidence="1" id="KW-0812">Transmembrane</keyword>
<dbReference type="EC" id="3.4.23.36" evidence="2"/>
<feature type="transmembrane region" description="Helical" evidence="1">
    <location>
        <begin position="144"/>
        <end position="164"/>
    </location>
</feature>
<name>A0ABV1H8C2_9FIRM</name>
<evidence type="ECO:0000256" key="1">
    <source>
        <dbReference type="SAM" id="Phobius"/>
    </source>
</evidence>
<accession>A0ABV1H8C2</accession>
<dbReference type="Proteomes" id="UP001546774">
    <property type="component" value="Unassembled WGS sequence"/>
</dbReference>